<dbReference type="AlphaFoldDB" id="A0A913ZJE6"/>
<feature type="disulfide bond" evidence="9">
    <location>
        <begin position="94"/>
        <end position="101"/>
    </location>
</feature>
<dbReference type="Pfam" id="PF00026">
    <property type="entry name" value="Asp"/>
    <property type="match status" value="1"/>
</dbReference>
<evidence type="ECO:0000256" key="10">
    <source>
        <dbReference type="RuleBase" id="RU000454"/>
    </source>
</evidence>
<keyword evidence="5" id="KW-0865">Zymogen</keyword>
<keyword evidence="10" id="KW-0064">Aspartyl protease</keyword>
<dbReference type="InterPro" id="IPR001969">
    <property type="entry name" value="Aspartic_peptidase_AS"/>
</dbReference>
<evidence type="ECO:0000256" key="7">
    <source>
        <dbReference type="ARBA" id="ARBA00023180"/>
    </source>
</evidence>
<dbReference type="OrthoDB" id="771136at2759"/>
<dbReference type="InterPro" id="IPR001461">
    <property type="entry name" value="Aspartic_peptidase_A1"/>
</dbReference>
<evidence type="ECO:0000256" key="6">
    <source>
        <dbReference type="ARBA" id="ARBA00023157"/>
    </source>
</evidence>
<name>A0A913ZJE6_PATMI</name>
<dbReference type="SUPFAM" id="SSF50630">
    <property type="entry name" value="Acid proteases"/>
    <property type="match status" value="1"/>
</dbReference>
<keyword evidence="4 10" id="KW-0378">Hydrolase</keyword>
<feature type="active site" evidence="8">
    <location>
        <position position="269"/>
    </location>
</feature>
<accession>A0A913ZJE6</accession>
<evidence type="ECO:0000256" key="3">
    <source>
        <dbReference type="ARBA" id="ARBA00022729"/>
    </source>
</evidence>
<dbReference type="PANTHER" id="PTHR47966">
    <property type="entry name" value="BETA-SITE APP-CLEAVING ENZYME, ISOFORM A-RELATED"/>
    <property type="match status" value="1"/>
</dbReference>
<dbReference type="EnsemblMetazoa" id="XM_038195257.1">
    <property type="protein sequence ID" value="XP_038051185.1"/>
    <property type="gene ID" value="LOC119724276"/>
</dbReference>
<dbReference type="Proteomes" id="UP000887568">
    <property type="component" value="Unplaced"/>
</dbReference>
<dbReference type="GeneID" id="119724276"/>
<evidence type="ECO:0000256" key="8">
    <source>
        <dbReference type="PIRSR" id="PIRSR601461-1"/>
    </source>
</evidence>
<keyword evidence="3 11" id="KW-0732">Signal</keyword>
<evidence type="ECO:0000313" key="13">
    <source>
        <dbReference type="EnsemblMetazoa" id="XP_038051185.1"/>
    </source>
</evidence>
<evidence type="ECO:0000256" key="11">
    <source>
        <dbReference type="SAM" id="SignalP"/>
    </source>
</evidence>
<dbReference type="PRINTS" id="PR00792">
    <property type="entry name" value="PEPSIN"/>
</dbReference>
<reference evidence="13" key="1">
    <citation type="submission" date="2022-11" db="UniProtKB">
        <authorList>
            <consortium name="EnsemblMetazoa"/>
        </authorList>
    </citation>
    <scope>IDENTIFICATION</scope>
</reference>
<dbReference type="CTD" id="1509"/>
<dbReference type="RefSeq" id="XP_038051185.1">
    <property type="nucleotide sequence ID" value="XM_038195257.1"/>
</dbReference>
<evidence type="ECO:0000256" key="9">
    <source>
        <dbReference type="PIRSR" id="PIRSR601461-2"/>
    </source>
</evidence>
<comment type="similarity">
    <text evidence="1 10">Belongs to the peptidase A1 family.</text>
</comment>
<dbReference type="PANTHER" id="PTHR47966:SF51">
    <property type="entry name" value="BETA-SITE APP-CLEAVING ENZYME, ISOFORM A-RELATED"/>
    <property type="match status" value="1"/>
</dbReference>
<evidence type="ECO:0000259" key="12">
    <source>
        <dbReference type="PROSITE" id="PS51767"/>
    </source>
</evidence>
<dbReference type="InterPro" id="IPR033121">
    <property type="entry name" value="PEPTIDASE_A1"/>
</dbReference>
<dbReference type="GO" id="GO:0006508">
    <property type="term" value="P:proteolysis"/>
    <property type="evidence" value="ECO:0007669"/>
    <property type="project" value="UniProtKB-KW"/>
</dbReference>
<organism evidence="13 14">
    <name type="scientific">Patiria miniata</name>
    <name type="common">Bat star</name>
    <name type="synonym">Asterina miniata</name>
    <dbReference type="NCBI Taxonomy" id="46514"/>
    <lineage>
        <taxon>Eukaryota</taxon>
        <taxon>Metazoa</taxon>
        <taxon>Echinodermata</taxon>
        <taxon>Eleutherozoa</taxon>
        <taxon>Asterozoa</taxon>
        <taxon>Asteroidea</taxon>
        <taxon>Valvatacea</taxon>
        <taxon>Valvatida</taxon>
        <taxon>Asterinidae</taxon>
        <taxon>Patiria</taxon>
    </lineage>
</organism>
<dbReference type="Gene3D" id="2.40.70.10">
    <property type="entry name" value="Acid Proteases"/>
    <property type="match status" value="2"/>
</dbReference>
<dbReference type="InterPro" id="IPR021109">
    <property type="entry name" value="Peptidase_aspartic_dom_sf"/>
</dbReference>
<feature type="domain" description="Peptidase A1" evidence="12">
    <location>
        <begin position="63"/>
        <end position="381"/>
    </location>
</feature>
<sequence length="393" mass="42863">MKIVLMAVLLSAAVFSSATRIPLYRMPRVRRTLTENDVTLKPSKYQTPTNGSVRIVDYMDAQYYGPITIGTPPQHFNVIFDTGSSNLWVPSVDCSWLDVACYLHNKYDSSKSSTYQKNGTKFSIQYGTGACSGILDIDTVRVGDETALKQTFGAATHQPGITFIVAKFDGILGMGYPAISVDGVIPVFDTLMAQKSLDKNVFSFYLNRKEGAAVGGELILGSSDPKYYTGQFSYVDVTKQGYWQFKMDKVQIVSKGLTVCENGCQAICDSGTSLLAGPTADVKKIQDAIGAAPLFEGEYLVDCSKIPTMPNVTFTLNGKTFTLTPQDYVLKESTAGETLCLSGFLGMDIPKPMGPLWILGDVFIGKYYTEFDRDNNRVGFATAVKGLDIKVGN</sequence>
<keyword evidence="2 10" id="KW-0645">Protease</keyword>
<keyword evidence="14" id="KW-1185">Reference proteome</keyword>
<feature type="disulfide bond" evidence="9">
    <location>
        <begin position="303"/>
        <end position="340"/>
    </location>
</feature>
<dbReference type="PROSITE" id="PS00141">
    <property type="entry name" value="ASP_PROTEASE"/>
    <property type="match status" value="1"/>
</dbReference>
<feature type="active site" evidence="8">
    <location>
        <position position="81"/>
    </location>
</feature>
<feature type="signal peptide" evidence="11">
    <location>
        <begin position="1"/>
        <end position="18"/>
    </location>
</feature>
<evidence type="ECO:0000256" key="4">
    <source>
        <dbReference type="ARBA" id="ARBA00022801"/>
    </source>
</evidence>
<evidence type="ECO:0000256" key="2">
    <source>
        <dbReference type="ARBA" id="ARBA00022670"/>
    </source>
</evidence>
<proteinExistence type="inferred from homology"/>
<keyword evidence="6 9" id="KW-1015">Disulfide bond</keyword>
<dbReference type="FunFam" id="2.40.70.10:FF:000066">
    <property type="entry name" value="Napsin A aspartic peptidase"/>
    <property type="match status" value="1"/>
</dbReference>
<dbReference type="FunFam" id="2.40.70.10:FF:000004">
    <property type="entry name" value="Pepsin A"/>
    <property type="match status" value="1"/>
</dbReference>
<keyword evidence="7" id="KW-0325">Glycoprotein</keyword>
<evidence type="ECO:0000313" key="14">
    <source>
        <dbReference type="Proteomes" id="UP000887568"/>
    </source>
</evidence>
<evidence type="ECO:0000256" key="5">
    <source>
        <dbReference type="ARBA" id="ARBA00023145"/>
    </source>
</evidence>
<feature type="chain" id="PRO_5037134146" description="Peptidase A1 domain-containing protein" evidence="11">
    <location>
        <begin position="19"/>
        <end position="393"/>
    </location>
</feature>
<dbReference type="PROSITE" id="PS51767">
    <property type="entry name" value="PEPTIDASE_A1"/>
    <property type="match status" value="1"/>
</dbReference>
<dbReference type="GO" id="GO:0004190">
    <property type="term" value="F:aspartic-type endopeptidase activity"/>
    <property type="evidence" value="ECO:0007669"/>
    <property type="project" value="UniProtKB-KW"/>
</dbReference>
<protein>
    <recommendedName>
        <fullName evidence="12">Peptidase A1 domain-containing protein</fullName>
    </recommendedName>
</protein>
<evidence type="ECO:0000256" key="1">
    <source>
        <dbReference type="ARBA" id="ARBA00007447"/>
    </source>
</evidence>
<dbReference type="OMA" id="KYDHDAS"/>